<gene>
    <name evidence="2" type="ORF">NPX36_02220</name>
</gene>
<evidence type="ECO:0000256" key="1">
    <source>
        <dbReference type="SAM" id="SignalP"/>
    </source>
</evidence>
<feature type="chain" id="PRO_5046093555" evidence="1">
    <location>
        <begin position="21"/>
        <end position="159"/>
    </location>
</feature>
<accession>A0ABY5NTH9</accession>
<feature type="signal peptide" evidence="1">
    <location>
        <begin position="1"/>
        <end position="20"/>
    </location>
</feature>
<evidence type="ECO:0000313" key="2">
    <source>
        <dbReference type="EMBL" id="UUV21890.1"/>
    </source>
</evidence>
<evidence type="ECO:0000313" key="3">
    <source>
        <dbReference type="Proteomes" id="UP001317001"/>
    </source>
</evidence>
<keyword evidence="1" id="KW-0732">Signal</keyword>
<protein>
    <submittedName>
        <fullName evidence="2">Uncharacterized protein</fullName>
    </submittedName>
</protein>
<proteinExistence type="predicted"/>
<sequence length="159" mass="18498">MKNYWAFLFFSIFLTSCNFAQKELPNSQELLRRELHTIDWNKVDTYPTYDACEKLKTEEENKACFFDRLHFEVVHVLKTDSLVQISTIDTVQFLVTISPKSNLQFKTQMVNEKLLPKKMLDSIMAHHQKSFSKIHPATKRGIPVKTQFILPVGLNSSSD</sequence>
<reference evidence="2 3" key="1">
    <citation type="submission" date="2022-08" db="EMBL/GenBank/DDBJ databases">
        <title>Myroides zhujiangensis sp. nov., a novel bacterium isolated from sediment in the Pearl River Estuary.</title>
        <authorList>
            <person name="Cui L."/>
        </authorList>
    </citation>
    <scope>NUCLEOTIDE SEQUENCE [LARGE SCALE GENOMIC DNA]</scope>
    <source>
        <strain evidence="2 3">SCSIO 72103</strain>
    </source>
</reference>
<dbReference type="Proteomes" id="UP001317001">
    <property type="component" value="Chromosome"/>
</dbReference>
<name>A0ABY5NTH9_9FLAO</name>
<dbReference type="EMBL" id="CP102382">
    <property type="protein sequence ID" value="UUV21890.1"/>
    <property type="molecule type" value="Genomic_DNA"/>
</dbReference>
<keyword evidence="3" id="KW-1185">Reference proteome</keyword>
<dbReference type="RefSeq" id="WP_257499810.1">
    <property type="nucleotide sequence ID" value="NZ_CP102382.1"/>
</dbReference>
<dbReference type="PROSITE" id="PS51257">
    <property type="entry name" value="PROKAR_LIPOPROTEIN"/>
    <property type="match status" value="1"/>
</dbReference>
<organism evidence="2 3">
    <name type="scientific">Paenimyroides aestuarii</name>
    <dbReference type="NCBI Taxonomy" id="2968490"/>
    <lineage>
        <taxon>Bacteria</taxon>
        <taxon>Pseudomonadati</taxon>
        <taxon>Bacteroidota</taxon>
        <taxon>Flavobacteriia</taxon>
        <taxon>Flavobacteriales</taxon>
        <taxon>Flavobacteriaceae</taxon>
        <taxon>Paenimyroides</taxon>
    </lineage>
</organism>